<dbReference type="EMBL" id="CP133623">
    <property type="protein sequence ID" value="WMV56625.1"/>
    <property type="molecule type" value="Genomic_DNA"/>
</dbReference>
<name>A0AAF0V2G7_SOLVR</name>
<protein>
    <submittedName>
        <fullName evidence="1">Uncharacterized protein</fullName>
    </submittedName>
</protein>
<organism evidence="1 2">
    <name type="scientific">Solanum verrucosum</name>
    <dbReference type="NCBI Taxonomy" id="315347"/>
    <lineage>
        <taxon>Eukaryota</taxon>
        <taxon>Viridiplantae</taxon>
        <taxon>Streptophyta</taxon>
        <taxon>Embryophyta</taxon>
        <taxon>Tracheophyta</taxon>
        <taxon>Spermatophyta</taxon>
        <taxon>Magnoliopsida</taxon>
        <taxon>eudicotyledons</taxon>
        <taxon>Gunneridae</taxon>
        <taxon>Pentapetalae</taxon>
        <taxon>asterids</taxon>
        <taxon>lamiids</taxon>
        <taxon>Solanales</taxon>
        <taxon>Solanaceae</taxon>
        <taxon>Solanoideae</taxon>
        <taxon>Solaneae</taxon>
        <taxon>Solanum</taxon>
    </lineage>
</organism>
<proteinExistence type="predicted"/>
<accession>A0AAF0V2G7</accession>
<sequence>GFKPIRTLIHSPLSLSSSLVRSLIAGNSYFEKKWPSRRITQLIISPTKHTGMESRNPESIVTVPPKGSVIKPNFSPFCAYFREIVELFGYVMLRLFNLMNVCMCEQFLKQNMFVILSSNTAMM</sequence>
<evidence type="ECO:0000313" key="1">
    <source>
        <dbReference type="EMBL" id="WMV56625.1"/>
    </source>
</evidence>
<dbReference type="AlphaFoldDB" id="A0AAF0V2G7"/>
<keyword evidence="2" id="KW-1185">Reference proteome</keyword>
<evidence type="ECO:0000313" key="2">
    <source>
        <dbReference type="Proteomes" id="UP001234989"/>
    </source>
</evidence>
<dbReference type="Proteomes" id="UP001234989">
    <property type="component" value="Chromosome 12"/>
</dbReference>
<gene>
    <name evidence="1" type="ORF">MTR67_050010</name>
</gene>
<reference evidence="1" key="1">
    <citation type="submission" date="2023-08" db="EMBL/GenBank/DDBJ databases">
        <title>A de novo genome assembly of Solanum verrucosum Schlechtendal, a Mexican diploid species geographically isolated from the other diploid A-genome species in potato relatives.</title>
        <authorList>
            <person name="Hosaka K."/>
        </authorList>
    </citation>
    <scope>NUCLEOTIDE SEQUENCE</scope>
    <source>
        <tissue evidence="1">Young leaves</tissue>
    </source>
</reference>
<feature type="non-terminal residue" evidence="1">
    <location>
        <position position="1"/>
    </location>
</feature>